<gene>
    <name evidence="19" type="ORF">M5X16_13470</name>
    <name evidence="20" type="ORF">PC41400_20440</name>
</gene>
<dbReference type="Gene3D" id="3.30.565.10">
    <property type="entry name" value="Histidine kinase-like ATPase, C-terminal domain"/>
    <property type="match status" value="1"/>
</dbReference>
<evidence type="ECO:0000313" key="20">
    <source>
        <dbReference type="EMBL" id="QAV19896.1"/>
    </source>
</evidence>
<comment type="catalytic activity">
    <reaction evidence="1">
        <text>ATP + protein L-histidine = ADP + protein N-phospho-L-histidine.</text>
        <dbReference type="EC" id="2.7.13.3"/>
    </reaction>
</comment>
<dbReference type="Gene3D" id="2.10.70.100">
    <property type="match status" value="1"/>
</dbReference>
<dbReference type="Pfam" id="PF02518">
    <property type="entry name" value="HATPase_c"/>
    <property type="match status" value="1"/>
</dbReference>
<feature type="domain" description="PAS" evidence="17">
    <location>
        <begin position="8"/>
        <end position="63"/>
    </location>
</feature>
<dbReference type="InterPro" id="IPR036890">
    <property type="entry name" value="HATPase_C_sf"/>
</dbReference>
<protein>
    <recommendedName>
        <fullName evidence="13">Circadian input-output histidine kinase CikA</fullName>
        <ecNumber evidence="4">2.7.13.3</ecNumber>
    </recommendedName>
</protein>
<dbReference type="FunFam" id="1.10.287.130:FF:000038">
    <property type="entry name" value="Sensory transduction histidine kinase"/>
    <property type="match status" value="1"/>
</dbReference>
<feature type="modified residue" description="4-aspartylphosphate" evidence="14">
    <location>
        <position position="801"/>
    </location>
</feature>
<dbReference type="SMART" id="SM00448">
    <property type="entry name" value="REC"/>
    <property type="match status" value="1"/>
</dbReference>
<evidence type="ECO:0000256" key="2">
    <source>
        <dbReference type="ARBA" id="ARBA00004370"/>
    </source>
</evidence>
<dbReference type="SUPFAM" id="SSF52172">
    <property type="entry name" value="CheY-like"/>
    <property type="match status" value="1"/>
</dbReference>
<dbReference type="SMART" id="SM00086">
    <property type="entry name" value="PAC"/>
    <property type="match status" value="3"/>
</dbReference>
<comment type="similarity">
    <text evidence="3">In the N-terminal section; belongs to the phytochrome family.</text>
</comment>
<dbReference type="CDD" id="cd16922">
    <property type="entry name" value="HATPase_EvgS-ArcB-TorS-like"/>
    <property type="match status" value="1"/>
</dbReference>
<evidence type="ECO:0000259" key="17">
    <source>
        <dbReference type="PROSITE" id="PS50112"/>
    </source>
</evidence>
<dbReference type="Gene3D" id="3.40.50.2300">
    <property type="match status" value="1"/>
</dbReference>
<evidence type="ECO:0000313" key="19">
    <source>
        <dbReference type="EMBL" id="MCY9596785.1"/>
    </source>
</evidence>
<dbReference type="SUPFAM" id="SSF55785">
    <property type="entry name" value="PYP-like sensor domain (PAS domain)"/>
    <property type="match status" value="4"/>
</dbReference>
<reference evidence="19 22" key="2">
    <citation type="submission" date="2022-05" db="EMBL/GenBank/DDBJ databases">
        <title>Genome Sequencing of Bee-Associated Microbes.</title>
        <authorList>
            <person name="Dunlap C."/>
        </authorList>
    </citation>
    <scope>NUCLEOTIDE SEQUENCE [LARGE SCALE GENOMIC DNA]</scope>
    <source>
        <strain evidence="19 22">NRRL B-23120</strain>
    </source>
</reference>
<organism evidence="20 21">
    <name type="scientific">Paenibacillus chitinolyticus</name>
    <dbReference type="NCBI Taxonomy" id="79263"/>
    <lineage>
        <taxon>Bacteria</taxon>
        <taxon>Bacillati</taxon>
        <taxon>Bacillota</taxon>
        <taxon>Bacilli</taxon>
        <taxon>Bacillales</taxon>
        <taxon>Paenibacillaceae</taxon>
        <taxon>Paenibacillus</taxon>
    </lineage>
</organism>
<keyword evidence="12" id="KW-0131">Cell cycle</keyword>
<feature type="domain" description="PAS" evidence="17">
    <location>
        <begin position="131"/>
        <end position="177"/>
    </location>
</feature>
<dbReference type="FunFam" id="3.30.565.10:FF:000010">
    <property type="entry name" value="Sensor histidine kinase RcsC"/>
    <property type="match status" value="1"/>
</dbReference>
<dbReference type="PROSITE" id="PS50110">
    <property type="entry name" value="RESPONSE_REGULATORY"/>
    <property type="match status" value="1"/>
</dbReference>
<dbReference type="SMART" id="SM00091">
    <property type="entry name" value="PAS"/>
    <property type="match status" value="4"/>
</dbReference>
<dbReference type="CDD" id="cd00130">
    <property type="entry name" value="PAS"/>
    <property type="match status" value="4"/>
</dbReference>
<feature type="domain" description="PAC" evidence="18">
    <location>
        <begin position="318"/>
        <end position="370"/>
    </location>
</feature>
<reference evidence="20 21" key="1">
    <citation type="submission" date="2018-01" db="EMBL/GenBank/DDBJ databases">
        <title>The whole genome sequencing and assembly of Paenibacillus chitinolyticus KCCM 41400 strain.</title>
        <authorList>
            <person name="Kim J.-Y."/>
            <person name="Park M.-K."/>
            <person name="Lee Y.-J."/>
            <person name="Yi H."/>
            <person name="Bahn Y.-S."/>
            <person name="Kim J.F."/>
            <person name="Lee D.-W."/>
        </authorList>
    </citation>
    <scope>NUCLEOTIDE SEQUENCE [LARGE SCALE GENOMIC DNA]</scope>
    <source>
        <strain evidence="20 21">KCCM 41400</strain>
    </source>
</reference>
<proteinExistence type="inferred from homology"/>
<keyword evidence="7" id="KW-0547">Nucleotide-binding</keyword>
<evidence type="ECO:0000313" key="21">
    <source>
        <dbReference type="Proteomes" id="UP000288943"/>
    </source>
</evidence>
<evidence type="ECO:0000256" key="7">
    <source>
        <dbReference type="ARBA" id="ARBA00022741"/>
    </source>
</evidence>
<keyword evidence="10" id="KW-0902">Two-component regulatory system</keyword>
<dbReference type="SUPFAM" id="SSF55874">
    <property type="entry name" value="ATPase domain of HSP90 chaperone/DNA topoisomerase II/histidine kinase"/>
    <property type="match status" value="1"/>
</dbReference>
<dbReference type="Pfam" id="PF13426">
    <property type="entry name" value="PAS_9"/>
    <property type="match status" value="2"/>
</dbReference>
<feature type="domain" description="PAS" evidence="17">
    <location>
        <begin position="371"/>
        <end position="442"/>
    </location>
</feature>
<evidence type="ECO:0000256" key="3">
    <source>
        <dbReference type="ARBA" id="ARBA00006402"/>
    </source>
</evidence>
<dbReference type="InterPro" id="IPR035965">
    <property type="entry name" value="PAS-like_dom_sf"/>
</dbReference>
<dbReference type="Pfam" id="PF08447">
    <property type="entry name" value="PAS_3"/>
    <property type="match status" value="2"/>
</dbReference>
<dbReference type="SMART" id="SM00387">
    <property type="entry name" value="HATPase_c"/>
    <property type="match status" value="1"/>
</dbReference>
<keyword evidence="6" id="KW-0808">Transferase</keyword>
<evidence type="ECO:0000256" key="10">
    <source>
        <dbReference type="ARBA" id="ARBA00023012"/>
    </source>
</evidence>
<evidence type="ECO:0000256" key="4">
    <source>
        <dbReference type="ARBA" id="ARBA00012438"/>
    </source>
</evidence>
<dbReference type="PANTHER" id="PTHR45339">
    <property type="entry name" value="HYBRID SIGNAL TRANSDUCTION HISTIDINE KINASE J"/>
    <property type="match status" value="1"/>
</dbReference>
<dbReference type="OrthoDB" id="9790669at2"/>
<keyword evidence="9" id="KW-0067">ATP-binding</keyword>
<dbReference type="AlphaFoldDB" id="A0A410WZL8"/>
<evidence type="ECO:0000256" key="6">
    <source>
        <dbReference type="ARBA" id="ARBA00022679"/>
    </source>
</evidence>
<dbReference type="GeneID" id="95377164"/>
<dbReference type="Pfam" id="PF00512">
    <property type="entry name" value="HisKA"/>
    <property type="match status" value="1"/>
</dbReference>
<evidence type="ECO:0000313" key="22">
    <source>
        <dbReference type="Proteomes" id="UP001527202"/>
    </source>
</evidence>
<dbReference type="KEGG" id="pchi:PC41400_20440"/>
<evidence type="ECO:0000256" key="11">
    <source>
        <dbReference type="ARBA" id="ARBA00023136"/>
    </source>
</evidence>
<dbReference type="InterPro" id="IPR001789">
    <property type="entry name" value="Sig_transdc_resp-reg_receiver"/>
</dbReference>
<dbReference type="PROSITE" id="PS50113">
    <property type="entry name" value="PAC"/>
    <property type="match status" value="2"/>
</dbReference>
<dbReference type="InterPro" id="IPR001610">
    <property type="entry name" value="PAC"/>
</dbReference>
<feature type="domain" description="PAC" evidence="18">
    <location>
        <begin position="201"/>
        <end position="252"/>
    </location>
</feature>
<dbReference type="GO" id="GO:0005524">
    <property type="term" value="F:ATP binding"/>
    <property type="evidence" value="ECO:0007669"/>
    <property type="project" value="UniProtKB-KW"/>
</dbReference>
<dbReference type="Gene3D" id="3.30.450.20">
    <property type="entry name" value="PAS domain"/>
    <property type="match status" value="4"/>
</dbReference>
<dbReference type="InterPro" id="IPR013655">
    <property type="entry name" value="PAS_fold_3"/>
</dbReference>
<dbReference type="EMBL" id="JAMDMJ010000015">
    <property type="protein sequence ID" value="MCY9596785.1"/>
    <property type="molecule type" value="Genomic_DNA"/>
</dbReference>
<feature type="domain" description="Response regulatory" evidence="16">
    <location>
        <begin position="752"/>
        <end position="869"/>
    </location>
</feature>
<sequence>MTSLQINPQSLADHLFASTADGLALYSPNGVWMQVNEAWYRLCGYSPEELARLTLKDLVHPDDWKDARPEAPLPDSYVQKVRFFHKSKREIPVLLTISRLTGNSPETSQCYVLQASELSPVQDDVQTWNRIKRQYRLMSEHSRDILYHTAPDGTILDCAPTIRRILGYSPDELIGNTEDVLYCFPSGLQTEQSDSAVNEEYARQVKLLHKDGRHIWFDLTVKTIIGDNGEELILKIGQEISDRKKNEQFIAEAQRIALMGSWEWDISSNEILFSDQFFRVSGIDPASAAVHGILSLVSEDFHPVFKEELDKALVNKELSFEYRRRKETGEDIYLHIRGLVTYSDQGIPLKINGTIQDITDRKLVERKLQETVERYTSLKKYNHDAVFSLDLEGKILNTNLMAQEMTGYAVHEMIGVCFTKLFGTEDITEILEASLKDTSADKHIDKITDKYGNSVEVLTTIAPIIISEANVGYYIIAKDIREQKKLMIEKESAEATNKAKGEFLAMMSHEIRTPMNAVIGMTDLLLETTSFNSEQREYLNIIRKSGDTLLGIINDILDFSKIESGVTELVEEPFDLRTCILESVDLLTPKAIEKNLEMICAMSQNMPSTLLGDAKRLKQVLINLIGNAVKFTSTGNITVSVKKQAQSQGTVDLLFQIKDTGIGIPKEKADKLFQPFYQLDNFMTRETEGTGLGLAICKKLVQLMGGDIWIEQSDEPGAHFLFNVVLKEAAQEAVPFPKDKTAAEKASGHSLKILVAEDNRINQLVLVKMLTNQGHTVRVVDNGSEVVEAALTERYDIVFMDVHMPEINGLDAARMIKEALRPEEYPIIVAVTANALKGDREKCLAAGMDDYISKPIFSRTVNETIQKFFSFQQA</sequence>
<keyword evidence="22" id="KW-1185">Reference proteome</keyword>
<dbReference type="Gene3D" id="1.10.287.130">
    <property type="match status" value="1"/>
</dbReference>
<dbReference type="InterPro" id="IPR003661">
    <property type="entry name" value="HisK_dim/P_dom"/>
</dbReference>
<dbReference type="InterPro" id="IPR004358">
    <property type="entry name" value="Sig_transdc_His_kin-like_C"/>
</dbReference>
<comment type="subcellular location">
    <subcellularLocation>
        <location evidence="2">Membrane</location>
    </subcellularLocation>
</comment>
<evidence type="ECO:0000259" key="18">
    <source>
        <dbReference type="PROSITE" id="PS50113"/>
    </source>
</evidence>
<dbReference type="RefSeq" id="WP_042227292.1">
    <property type="nucleotide sequence ID" value="NZ_CP026520.1"/>
</dbReference>
<dbReference type="InterPro" id="IPR005467">
    <property type="entry name" value="His_kinase_dom"/>
</dbReference>
<dbReference type="InterPro" id="IPR036097">
    <property type="entry name" value="HisK_dim/P_sf"/>
</dbReference>
<dbReference type="SMART" id="SM00388">
    <property type="entry name" value="HisKA"/>
    <property type="match status" value="1"/>
</dbReference>
<evidence type="ECO:0000256" key="5">
    <source>
        <dbReference type="ARBA" id="ARBA00022553"/>
    </source>
</evidence>
<evidence type="ECO:0000256" key="1">
    <source>
        <dbReference type="ARBA" id="ARBA00000085"/>
    </source>
</evidence>
<dbReference type="EMBL" id="CP026520">
    <property type="protein sequence ID" value="QAV19896.1"/>
    <property type="molecule type" value="Genomic_DNA"/>
</dbReference>
<dbReference type="CDD" id="cd17546">
    <property type="entry name" value="REC_hyHK_CKI1_RcsC-like"/>
    <property type="match status" value="1"/>
</dbReference>
<dbReference type="CDD" id="cd00082">
    <property type="entry name" value="HisKA"/>
    <property type="match status" value="1"/>
</dbReference>
<dbReference type="Proteomes" id="UP001527202">
    <property type="component" value="Unassembled WGS sequence"/>
</dbReference>
<dbReference type="GO" id="GO:0000155">
    <property type="term" value="F:phosphorelay sensor kinase activity"/>
    <property type="evidence" value="ECO:0007669"/>
    <property type="project" value="InterPro"/>
</dbReference>
<dbReference type="GO" id="GO:0016020">
    <property type="term" value="C:membrane"/>
    <property type="evidence" value="ECO:0007669"/>
    <property type="project" value="UniProtKB-SubCell"/>
</dbReference>
<evidence type="ECO:0000259" key="16">
    <source>
        <dbReference type="PROSITE" id="PS50110"/>
    </source>
</evidence>
<dbReference type="InterPro" id="IPR000014">
    <property type="entry name" value="PAS"/>
</dbReference>
<dbReference type="InterPro" id="IPR011006">
    <property type="entry name" value="CheY-like_superfamily"/>
</dbReference>
<keyword evidence="11" id="KW-0472">Membrane</keyword>
<dbReference type="EC" id="2.7.13.3" evidence="4"/>
<evidence type="ECO:0000256" key="14">
    <source>
        <dbReference type="PROSITE-ProRule" id="PRU00169"/>
    </source>
</evidence>
<keyword evidence="8 20" id="KW-0418">Kinase</keyword>
<dbReference type="Pfam" id="PF00072">
    <property type="entry name" value="Response_reg"/>
    <property type="match status" value="1"/>
</dbReference>
<dbReference type="SUPFAM" id="SSF47384">
    <property type="entry name" value="Homodimeric domain of signal transducing histidine kinase"/>
    <property type="match status" value="1"/>
</dbReference>
<name>A0A410WZL8_9BACL</name>
<dbReference type="PRINTS" id="PR00344">
    <property type="entry name" value="BCTRLSENSOR"/>
</dbReference>
<feature type="domain" description="Histidine kinase" evidence="15">
    <location>
        <begin position="506"/>
        <end position="728"/>
    </location>
</feature>
<dbReference type="PROSITE" id="PS50109">
    <property type="entry name" value="HIS_KIN"/>
    <property type="match status" value="1"/>
</dbReference>
<accession>A0A410WZL8</accession>
<dbReference type="PANTHER" id="PTHR45339:SF1">
    <property type="entry name" value="HYBRID SIGNAL TRANSDUCTION HISTIDINE KINASE J"/>
    <property type="match status" value="1"/>
</dbReference>
<dbReference type="InterPro" id="IPR000700">
    <property type="entry name" value="PAS-assoc_C"/>
</dbReference>
<evidence type="ECO:0000256" key="8">
    <source>
        <dbReference type="ARBA" id="ARBA00022777"/>
    </source>
</evidence>
<dbReference type="PROSITE" id="PS50112">
    <property type="entry name" value="PAS"/>
    <property type="match status" value="3"/>
</dbReference>
<evidence type="ECO:0000259" key="15">
    <source>
        <dbReference type="PROSITE" id="PS50109"/>
    </source>
</evidence>
<evidence type="ECO:0000256" key="13">
    <source>
        <dbReference type="ARBA" id="ARBA00074306"/>
    </source>
</evidence>
<dbReference type="InterPro" id="IPR003594">
    <property type="entry name" value="HATPase_dom"/>
</dbReference>
<keyword evidence="5 14" id="KW-0597">Phosphoprotein</keyword>
<evidence type="ECO:0000256" key="9">
    <source>
        <dbReference type="ARBA" id="ARBA00022840"/>
    </source>
</evidence>
<evidence type="ECO:0000256" key="12">
    <source>
        <dbReference type="ARBA" id="ARBA00023306"/>
    </source>
</evidence>
<dbReference type="NCBIfam" id="TIGR00229">
    <property type="entry name" value="sensory_box"/>
    <property type="match status" value="4"/>
</dbReference>
<dbReference type="Proteomes" id="UP000288943">
    <property type="component" value="Chromosome"/>
</dbReference>